<name>A0A7I8VRC0_9ANNE</name>
<feature type="transmembrane region" description="Helical" evidence="2">
    <location>
        <begin position="135"/>
        <end position="152"/>
    </location>
</feature>
<keyword evidence="2" id="KW-0472">Membrane</keyword>
<proteinExistence type="predicted"/>
<dbReference type="InterPro" id="IPR052954">
    <property type="entry name" value="GPCR-Ligand_Int"/>
</dbReference>
<feature type="transmembrane region" description="Helical" evidence="2">
    <location>
        <begin position="232"/>
        <end position="253"/>
    </location>
</feature>
<feature type="transmembrane region" description="Helical" evidence="2">
    <location>
        <begin position="105"/>
        <end position="123"/>
    </location>
</feature>
<evidence type="ECO:0000313" key="4">
    <source>
        <dbReference type="Proteomes" id="UP000549394"/>
    </source>
</evidence>
<feature type="transmembrane region" description="Helical" evidence="2">
    <location>
        <begin position="189"/>
        <end position="211"/>
    </location>
</feature>
<evidence type="ECO:0000256" key="2">
    <source>
        <dbReference type="SAM" id="Phobius"/>
    </source>
</evidence>
<organism evidence="3 4">
    <name type="scientific">Dimorphilus gyrociliatus</name>
    <dbReference type="NCBI Taxonomy" id="2664684"/>
    <lineage>
        <taxon>Eukaryota</taxon>
        <taxon>Metazoa</taxon>
        <taxon>Spiralia</taxon>
        <taxon>Lophotrochozoa</taxon>
        <taxon>Annelida</taxon>
        <taxon>Polychaeta</taxon>
        <taxon>Polychaeta incertae sedis</taxon>
        <taxon>Dinophilidae</taxon>
        <taxon>Dimorphilus</taxon>
    </lineage>
</organism>
<dbReference type="SUPFAM" id="SSF81321">
    <property type="entry name" value="Family A G protein-coupled receptor-like"/>
    <property type="match status" value="1"/>
</dbReference>
<gene>
    <name evidence="3" type="ORF">DGYR_LOCUS6663</name>
</gene>
<protein>
    <submittedName>
        <fullName evidence="3">Uncharacterized protein</fullName>
    </submittedName>
</protein>
<evidence type="ECO:0000256" key="1">
    <source>
        <dbReference type="SAM" id="MobiDB-lite"/>
    </source>
</evidence>
<reference evidence="3 4" key="1">
    <citation type="submission" date="2020-08" db="EMBL/GenBank/DDBJ databases">
        <authorList>
            <person name="Hejnol A."/>
        </authorList>
    </citation>
    <scope>NUCLEOTIDE SEQUENCE [LARGE SCALE GENOMIC DNA]</scope>
</reference>
<dbReference type="AlphaFoldDB" id="A0A7I8VRC0"/>
<dbReference type="PANTHER" id="PTHR46641">
    <property type="entry name" value="FMRFAMIDE RECEPTOR-RELATED"/>
    <property type="match status" value="1"/>
</dbReference>
<sequence length="383" mass="43711">MNCSSFPLRLTESGTYLVTNIILTPLIGVASLVCNFLLLIIARSKSLECHKSTYLYVSAIAVIDLLFITFKSIGITLESEVASFVWTYSRPSAFFRHVEYGVGRSLEWLSGWLLAGALVEAVFQIKRNGNMRKSSIFILIMIGVAAAIVSNTPRLFEITRVRIHNCLELKELWFVEYTSIMFNTTYRNIYCWLATALGHLCPTLIIGSLLIKIGLFVRSKDKWKQVNEPMRNVMSLALLWLITNFPLMVLEIIQNMGNEKPKFLSRFNDDRLSVNLIKLSRSAGTLFICLFTNQQFLALFRRRFCCFPLGANCSRKSRKNRGDDTIWLDIPYWVPSSRPSEAPPKNKVHEEEPMGFDNKGAVVEDEPSKKEPKKFFAVPSMYI</sequence>
<dbReference type="PANTHER" id="PTHR46641:SF2">
    <property type="entry name" value="FMRFAMIDE RECEPTOR"/>
    <property type="match status" value="1"/>
</dbReference>
<comment type="caution">
    <text evidence="3">The sequence shown here is derived from an EMBL/GenBank/DDBJ whole genome shotgun (WGS) entry which is preliminary data.</text>
</comment>
<keyword evidence="2" id="KW-0812">Transmembrane</keyword>
<feature type="transmembrane region" description="Helical" evidence="2">
    <location>
        <begin position="54"/>
        <end position="77"/>
    </location>
</feature>
<dbReference type="Gene3D" id="1.20.1070.10">
    <property type="entry name" value="Rhodopsin 7-helix transmembrane proteins"/>
    <property type="match status" value="1"/>
</dbReference>
<evidence type="ECO:0000313" key="3">
    <source>
        <dbReference type="EMBL" id="CAD5118261.1"/>
    </source>
</evidence>
<dbReference type="EMBL" id="CAJFCJ010000008">
    <property type="protein sequence ID" value="CAD5118261.1"/>
    <property type="molecule type" value="Genomic_DNA"/>
</dbReference>
<keyword evidence="4" id="KW-1185">Reference proteome</keyword>
<accession>A0A7I8VRC0</accession>
<dbReference type="Proteomes" id="UP000549394">
    <property type="component" value="Unassembled WGS sequence"/>
</dbReference>
<feature type="region of interest" description="Disordered" evidence="1">
    <location>
        <begin position="338"/>
        <end position="367"/>
    </location>
</feature>
<keyword evidence="2" id="KW-1133">Transmembrane helix</keyword>
<feature type="transmembrane region" description="Helical" evidence="2">
    <location>
        <begin position="20"/>
        <end position="42"/>
    </location>
</feature>